<dbReference type="EMBL" id="JALLPJ020000388">
    <property type="protein sequence ID" value="KAL3793616.1"/>
    <property type="molecule type" value="Genomic_DNA"/>
</dbReference>
<dbReference type="InterPro" id="IPR035445">
    <property type="entry name" value="GYF-like_dom_sf"/>
</dbReference>
<dbReference type="PROSITE" id="PS50829">
    <property type="entry name" value="GYF"/>
    <property type="match status" value="1"/>
</dbReference>
<keyword evidence="4" id="KW-1185">Reference proteome</keyword>
<dbReference type="Proteomes" id="UP001530400">
    <property type="component" value="Unassembled WGS sequence"/>
</dbReference>
<feature type="region of interest" description="Disordered" evidence="1">
    <location>
        <begin position="539"/>
        <end position="627"/>
    </location>
</feature>
<dbReference type="Gene3D" id="3.30.1490.40">
    <property type="match status" value="1"/>
</dbReference>
<feature type="domain" description="GYF" evidence="2">
    <location>
        <begin position="427"/>
        <end position="476"/>
    </location>
</feature>
<accession>A0ABD3Q121</accession>
<dbReference type="Pfam" id="PF09429">
    <property type="entry name" value="Wbp11"/>
    <property type="match status" value="1"/>
</dbReference>
<feature type="compositionally biased region" description="Polar residues" evidence="1">
    <location>
        <begin position="235"/>
        <end position="244"/>
    </location>
</feature>
<name>A0ABD3Q121_9STRA</name>
<dbReference type="SUPFAM" id="SSF55277">
    <property type="entry name" value="GYF domain"/>
    <property type="match status" value="1"/>
</dbReference>
<dbReference type="SMART" id="SM00444">
    <property type="entry name" value="GYF"/>
    <property type="match status" value="1"/>
</dbReference>
<feature type="compositionally biased region" description="Basic and acidic residues" evidence="1">
    <location>
        <begin position="9"/>
        <end position="22"/>
    </location>
</feature>
<feature type="compositionally biased region" description="Basic and acidic residues" evidence="1">
    <location>
        <begin position="29"/>
        <end position="67"/>
    </location>
</feature>
<reference evidence="3 4" key="1">
    <citation type="submission" date="2024-10" db="EMBL/GenBank/DDBJ databases">
        <title>Updated reference genomes for cyclostephanoid diatoms.</title>
        <authorList>
            <person name="Roberts W.R."/>
            <person name="Alverson A.J."/>
        </authorList>
    </citation>
    <scope>NUCLEOTIDE SEQUENCE [LARGE SCALE GENOMIC DNA]</scope>
    <source>
        <strain evidence="3 4">AJA010-31</strain>
    </source>
</reference>
<feature type="region of interest" description="Disordered" evidence="1">
    <location>
        <begin position="223"/>
        <end position="386"/>
    </location>
</feature>
<gene>
    <name evidence="3" type="ORF">ACHAWO_001665</name>
</gene>
<feature type="compositionally biased region" description="Pro residues" evidence="1">
    <location>
        <begin position="245"/>
        <end position="258"/>
    </location>
</feature>
<proteinExistence type="predicted"/>
<dbReference type="Pfam" id="PF02213">
    <property type="entry name" value="GYF"/>
    <property type="match status" value="1"/>
</dbReference>
<feature type="compositionally biased region" description="Basic and acidic residues" evidence="1">
    <location>
        <begin position="358"/>
        <end position="377"/>
    </location>
</feature>
<organism evidence="3 4">
    <name type="scientific">Cyclotella atomus</name>
    <dbReference type="NCBI Taxonomy" id="382360"/>
    <lineage>
        <taxon>Eukaryota</taxon>
        <taxon>Sar</taxon>
        <taxon>Stramenopiles</taxon>
        <taxon>Ochrophyta</taxon>
        <taxon>Bacillariophyta</taxon>
        <taxon>Coscinodiscophyceae</taxon>
        <taxon>Thalassiosirophycidae</taxon>
        <taxon>Stephanodiscales</taxon>
        <taxon>Stephanodiscaceae</taxon>
        <taxon>Cyclotella</taxon>
    </lineage>
</organism>
<feature type="compositionally biased region" description="Polar residues" evidence="1">
    <location>
        <begin position="260"/>
        <end position="271"/>
    </location>
</feature>
<evidence type="ECO:0000256" key="1">
    <source>
        <dbReference type="SAM" id="MobiDB-lite"/>
    </source>
</evidence>
<dbReference type="InterPro" id="IPR019007">
    <property type="entry name" value="Wbp11/ELF5/Saf1_N"/>
</dbReference>
<feature type="region of interest" description="Disordered" evidence="1">
    <location>
        <begin position="1"/>
        <end position="77"/>
    </location>
</feature>
<comment type="caution">
    <text evidence="3">The sequence shown here is derived from an EMBL/GenBank/DDBJ whole genome shotgun (WGS) entry which is preliminary data.</text>
</comment>
<protein>
    <recommendedName>
        <fullName evidence="2">GYF domain-containing protein</fullName>
    </recommendedName>
</protein>
<feature type="compositionally biased region" description="Acidic residues" evidence="1">
    <location>
        <begin position="548"/>
        <end position="557"/>
    </location>
</feature>
<dbReference type="InterPro" id="IPR003169">
    <property type="entry name" value="GYF"/>
</dbReference>
<dbReference type="AlphaFoldDB" id="A0ABD3Q121"/>
<dbReference type="Pfam" id="PF12622">
    <property type="entry name" value="NpwBP"/>
    <property type="match status" value="1"/>
</dbReference>
<feature type="compositionally biased region" description="Pro residues" evidence="1">
    <location>
        <begin position="277"/>
        <end position="296"/>
    </location>
</feature>
<evidence type="ECO:0000313" key="4">
    <source>
        <dbReference type="Proteomes" id="UP001530400"/>
    </source>
</evidence>
<feature type="compositionally biased region" description="Acidic residues" evidence="1">
    <location>
        <begin position="602"/>
        <end position="614"/>
    </location>
</feature>
<evidence type="ECO:0000313" key="3">
    <source>
        <dbReference type="EMBL" id="KAL3793616.1"/>
    </source>
</evidence>
<evidence type="ECO:0000259" key="2">
    <source>
        <dbReference type="PROSITE" id="PS50829"/>
    </source>
</evidence>
<feature type="region of interest" description="Disordered" evidence="1">
    <location>
        <begin position="185"/>
        <end position="209"/>
    </location>
</feature>
<sequence length="732" mass="81311">MAKSSNPIDQHRRAERKKELTKNKKSRIAARDAKVAATRSLDDIQSEIRDLERRRDKFGTNNDDSHHHNGGLDSTQVKKLERLRKELKIVKAESVKRAEAAERQRIEHEKAQFASMRTVEGVKAINEQKYSLVERYASVYYDPVMNPYGVPPPGMPRLYYGVGGASTMDFNMAVVPEKYREVVEKEEEKMGGGKRKRRWDDGQVQDGNSQSDVAITVNGQVMQQQTFPPPPNQFASNQFVAPNQFQPPPPPPPPPAPPIQHSNQGLVNSHQPMNPASIPPPPPPPSNIPPPPPPPTEKPKSIPSLPAPSASVLRASRKTKSKPLADIWASTEEMDYDTSLQSSADYTTVAPEPYLPKWQRDKLNKKNKASKVEKEGDNYDPCCPSADGYGEYRNRELMERQAVEAKYRQQKLHSSTQQQIGQYDPNQSTWYYADNSTGAIQGPFSGIQMNGWKVAGFFPDSTPVKRAEEGEFIAMGSVDFMVGLPEVAVLEEEDQEAEAEVEKVIEDDAHGQESETVEVPLEQESEILEAPLKYAKEPEVDVCVPPPSDDEGDDVAEVDMCVPPPSDDEEELKAEVDMCVPPPSYDEEEERAEVDMCLPPPSDDEDDGNAEENAADIPYPIDETVPYPIDEAVPYPVDAEYPSDVAYPVDVEYPVDEAYGYPDTDGAYDEMLAVAPYPGAEMLISDAHEESTEMKPPAAEKKKFDGDKVVVGFVPSTVKRKAAAKSNKSTEQ</sequence>